<gene>
    <name evidence="2" type="ORF">HD596_009653</name>
</gene>
<dbReference type="EMBL" id="JACHMB010000001">
    <property type="protein sequence ID" value="MBB5782897.1"/>
    <property type="molecule type" value="Genomic_DNA"/>
</dbReference>
<dbReference type="InterPro" id="IPR051781">
    <property type="entry name" value="Metallo-dep_Hydrolase"/>
</dbReference>
<proteinExistence type="predicted"/>
<reference evidence="2 3" key="1">
    <citation type="submission" date="2020-08" db="EMBL/GenBank/DDBJ databases">
        <title>Sequencing the genomes of 1000 actinobacteria strains.</title>
        <authorList>
            <person name="Klenk H.-P."/>
        </authorList>
    </citation>
    <scope>NUCLEOTIDE SEQUENCE [LARGE SCALE GENOMIC DNA]</scope>
    <source>
        <strain evidence="2 3">DSM 45507</strain>
    </source>
</reference>
<evidence type="ECO:0000259" key="1">
    <source>
        <dbReference type="Pfam" id="PF01979"/>
    </source>
</evidence>
<dbReference type="InterPro" id="IPR011059">
    <property type="entry name" value="Metal-dep_hydrolase_composite"/>
</dbReference>
<dbReference type="SUPFAM" id="SSF51338">
    <property type="entry name" value="Composite domain of metallo-dependent hydrolases"/>
    <property type="match status" value="1"/>
</dbReference>
<sequence length="415" mass="43599">MTTHRKLRLANVRIINGTGAPPVEDGVLDVTADGAIGFAGPAAEAPEVHGADVRDLRGRTLLPGFVDCHVHMGFSLANGPFHALQNDPALTVLESAARIRATLEAGVTSARDLGGLSSGFREAIERGLIPGPRLKLAVSPISHTAGHGDMHLYGGTVAPTVPELIEIADTVDEVRKATRRVLRQGADLIKICTTGGMGSRHDHPDDEGLRLDEVRAIADELDRHGGKPIAAHAQGRKGILTALRGGVTSVEHGYGIDDEGLDLLQERGAFLVPTLSTVFAINKETMQPYHYAKKVKWSEITKQNIGHAIARGARIALGTDAGVCPHGQNLRELGHLVELGMSPMAAIVAGTRTGAELLGISGEVGTLEAGKLADVVVTDADPLRDIHALADPAHIEIVMKAGTIVKDLGLVRTGA</sequence>
<dbReference type="GO" id="GO:0016810">
    <property type="term" value="F:hydrolase activity, acting on carbon-nitrogen (but not peptide) bonds"/>
    <property type="evidence" value="ECO:0007669"/>
    <property type="project" value="InterPro"/>
</dbReference>
<dbReference type="Proteomes" id="UP000579153">
    <property type="component" value="Unassembled WGS sequence"/>
</dbReference>
<organism evidence="2 3">
    <name type="scientific">Nonomuraea jabiensis</name>
    <dbReference type="NCBI Taxonomy" id="882448"/>
    <lineage>
        <taxon>Bacteria</taxon>
        <taxon>Bacillati</taxon>
        <taxon>Actinomycetota</taxon>
        <taxon>Actinomycetes</taxon>
        <taxon>Streptosporangiales</taxon>
        <taxon>Streptosporangiaceae</taxon>
        <taxon>Nonomuraea</taxon>
    </lineage>
</organism>
<dbReference type="Gene3D" id="3.20.20.140">
    <property type="entry name" value="Metal-dependent hydrolases"/>
    <property type="match status" value="1"/>
</dbReference>
<dbReference type="RefSeq" id="WP_185075911.1">
    <property type="nucleotide sequence ID" value="NZ_JACHMB010000001.1"/>
</dbReference>
<keyword evidence="3" id="KW-1185">Reference proteome</keyword>
<dbReference type="Gene3D" id="2.30.40.10">
    <property type="entry name" value="Urease, subunit C, domain 1"/>
    <property type="match status" value="1"/>
</dbReference>
<dbReference type="InterPro" id="IPR032466">
    <property type="entry name" value="Metal_Hydrolase"/>
</dbReference>
<dbReference type="PANTHER" id="PTHR43135:SF3">
    <property type="entry name" value="ALPHA-D-RIBOSE 1-METHYLPHOSPHONATE 5-TRIPHOSPHATE DIPHOSPHATASE"/>
    <property type="match status" value="1"/>
</dbReference>
<dbReference type="InterPro" id="IPR057744">
    <property type="entry name" value="OTAase-like"/>
</dbReference>
<accession>A0A7W9GFI7</accession>
<name>A0A7W9GFI7_9ACTN</name>
<dbReference type="InterPro" id="IPR006680">
    <property type="entry name" value="Amidohydro-rel"/>
</dbReference>
<evidence type="ECO:0000313" key="2">
    <source>
        <dbReference type="EMBL" id="MBB5782897.1"/>
    </source>
</evidence>
<keyword evidence="2" id="KW-0378">Hydrolase</keyword>
<dbReference type="CDD" id="cd01299">
    <property type="entry name" value="Met_dep_hydrolase_A"/>
    <property type="match status" value="1"/>
</dbReference>
<dbReference type="SUPFAM" id="SSF51556">
    <property type="entry name" value="Metallo-dependent hydrolases"/>
    <property type="match status" value="1"/>
</dbReference>
<feature type="domain" description="Amidohydrolase-related" evidence="1">
    <location>
        <begin position="60"/>
        <end position="405"/>
    </location>
</feature>
<protein>
    <submittedName>
        <fullName evidence="2">Imidazolonepropionase-like amidohydrolase</fullName>
    </submittedName>
</protein>
<dbReference type="AlphaFoldDB" id="A0A7W9GFI7"/>
<dbReference type="PANTHER" id="PTHR43135">
    <property type="entry name" value="ALPHA-D-RIBOSE 1-METHYLPHOSPHONATE 5-TRIPHOSPHATE DIPHOSPHATASE"/>
    <property type="match status" value="1"/>
</dbReference>
<dbReference type="Pfam" id="PF01979">
    <property type="entry name" value="Amidohydro_1"/>
    <property type="match status" value="1"/>
</dbReference>
<evidence type="ECO:0000313" key="3">
    <source>
        <dbReference type="Proteomes" id="UP000579153"/>
    </source>
</evidence>
<comment type="caution">
    <text evidence="2">The sequence shown here is derived from an EMBL/GenBank/DDBJ whole genome shotgun (WGS) entry which is preliminary data.</text>
</comment>